<feature type="region of interest" description="Disordered" evidence="1">
    <location>
        <begin position="51"/>
        <end position="85"/>
    </location>
</feature>
<accession>A0ABX2C8H7</accession>
<dbReference type="Proteomes" id="UP000886476">
    <property type="component" value="Unassembled WGS sequence"/>
</dbReference>
<gene>
    <name evidence="2" type="ORF">HL667_04895</name>
</gene>
<dbReference type="RefSeq" id="WP_210265439.1">
    <property type="nucleotide sequence ID" value="NZ_JABFDN010000001.1"/>
</dbReference>
<evidence type="ECO:0000256" key="1">
    <source>
        <dbReference type="SAM" id="MobiDB-lite"/>
    </source>
</evidence>
<evidence type="ECO:0000313" key="2">
    <source>
        <dbReference type="EMBL" id="NPU64328.1"/>
    </source>
</evidence>
<dbReference type="Gene3D" id="3.40.50.1820">
    <property type="entry name" value="alpha/beta hydrolase"/>
    <property type="match status" value="1"/>
</dbReference>
<name>A0ABX2C8H7_9BRAD</name>
<proteinExistence type="predicted"/>
<evidence type="ECO:0000313" key="3">
    <source>
        <dbReference type="Proteomes" id="UP000886476"/>
    </source>
</evidence>
<protein>
    <recommendedName>
        <fullName evidence="4">DUF676 domain-containing protein</fullName>
    </recommendedName>
</protein>
<evidence type="ECO:0008006" key="4">
    <source>
        <dbReference type="Google" id="ProtNLM"/>
    </source>
</evidence>
<dbReference type="SUPFAM" id="SSF50405">
    <property type="entry name" value="Actin-crosslinking proteins"/>
    <property type="match status" value="1"/>
</dbReference>
<sequence length="939" mass="103444">MKATAPRRGGCGMPSDLLTSLSTMTCHRTTVRGSRGTSRRLIHARPRPAIRKAQEARDTAKPATIQTSSIAGTRRSFDAPGATATGSHLAISTRDSTMQLNTFEGECRFDEITHASTSGGKETTMSAILTAERETVCSSVLDEFIATQRFRAGRDRNIPILLGLNGLANLRDGALYADTIDQRQWEAMYGELAVAAEQTIPPLSAMFDLADSQQGAVAIGVLNVQYQAPDRRLAGALRRAVRDQAALELPPGTDISDMIETRTAFAACAILPPAYWGVSRQQEVHDGLEVHFKLQTTLYVSNGELPDRLEIDFGDGGGFRPVLFDTESVVTYDEAGEQRIVLRAWFGDEARCAAFRFIVADAARHATPPERGNGAPVPASRIHVRASIAHEGKHYQGVMHVYWAWSNRSGKLRKPLLLAEGFPGKNDANAIYDYFNGFTGERNNPNAKLADELRVAGYDLVILIFDERGSPIQGNAFVYLEALCWIRDNGAQGRPRVHAMGGSMGGLIARYALAYAEQQRLDPGDVAALTTFDSPHQAANVPLAAQITARFFAYRQPDPDTLLNYRAAKQMLIHQVWRWDGERESLTKPEFSKFYAELEALAFHGYPTRPKKYAICNGALDSHVVSIPGGAKTLSVERTDSPTVYRVELWATPNKVFNSKTYYAELYMCDQTRNARVFYSVDSDAQGFYTRDGCAGGLAKNFKTIYDALICPQRAALHYELNCFIPVHSALGVPRQDAYAFEARTVQPGDTPFNKWYVPAGNQPHCTVDEGIKNWVLARVAEHVLQPGDTVALKASNGLYLSRYWENRDCLYASKPARDYFCLFKVVAADRGGFALKADNGNGKHLRKREDNYMAPDGDGVGPDSTFTLDELPGGEHIRLKLESGGYLRYRGSSERNQISVSADGGDVTNRFVYERVAPSQQSDETELSGDLTIHSAVD</sequence>
<feature type="region of interest" description="Disordered" evidence="1">
    <location>
        <begin position="917"/>
        <end position="939"/>
    </location>
</feature>
<dbReference type="InterPro" id="IPR008999">
    <property type="entry name" value="Actin-crosslinking"/>
</dbReference>
<dbReference type="Gene3D" id="2.80.10.50">
    <property type="match status" value="1"/>
</dbReference>
<dbReference type="CDD" id="cd00257">
    <property type="entry name" value="beta-trefoil_FSCN-like"/>
    <property type="match status" value="1"/>
</dbReference>
<comment type="caution">
    <text evidence="2">The sequence shown here is derived from an EMBL/GenBank/DDBJ whole genome shotgun (WGS) entry which is preliminary data.</text>
</comment>
<dbReference type="InterPro" id="IPR029058">
    <property type="entry name" value="AB_hydrolase_fold"/>
</dbReference>
<keyword evidence="3" id="KW-1185">Reference proteome</keyword>
<organism evidence="2 3">
    <name type="scientific">Bradyrhizobium aeschynomenes</name>
    <dbReference type="NCBI Taxonomy" id="2734909"/>
    <lineage>
        <taxon>Bacteria</taxon>
        <taxon>Pseudomonadati</taxon>
        <taxon>Pseudomonadota</taxon>
        <taxon>Alphaproteobacteria</taxon>
        <taxon>Hyphomicrobiales</taxon>
        <taxon>Nitrobacteraceae</taxon>
        <taxon>Bradyrhizobium</taxon>
    </lineage>
</organism>
<dbReference type="EMBL" id="JABFDN010000001">
    <property type="protein sequence ID" value="NPU64328.1"/>
    <property type="molecule type" value="Genomic_DNA"/>
</dbReference>
<reference evidence="2" key="1">
    <citation type="submission" date="2020-05" db="EMBL/GenBank/DDBJ databases">
        <title>Nod-independent and nitrogen-fixing Bradyrhizobium aeschynomene sp. nov. isolated from nodules of Aeschynomene indica.</title>
        <authorList>
            <person name="Zhang Z."/>
        </authorList>
    </citation>
    <scope>NUCLEOTIDE SEQUENCE</scope>
    <source>
        <strain evidence="2">83012</strain>
    </source>
</reference>
<dbReference type="SUPFAM" id="SSF53474">
    <property type="entry name" value="alpha/beta-Hydrolases"/>
    <property type="match status" value="1"/>
</dbReference>